<comment type="subcellular location">
    <subcellularLocation>
        <location evidence="1">Nucleus</location>
    </subcellularLocation>
</comment>
<evidence type="ECO:0000256" key="3">
    <source>
        <dbReference type="ARBA" id="ARBA00023242"/>
    </source>
</evidence>
<feature type="coiled-coil region" evidence="4">
    <location>
        <begin position="627"/>
        <end position="754"/>
    </location>
</feature>
<evidence type="ECO:0000256" key="4">
    <source>
        <dbReference type="SAM" id="Coils"/>
    </source>
</evidence>
<protein>
    <recommendedName>
        <fullName evidence="6">NUA/TPR/MLP1-2-like domain-containing protein</fullName>
    </recommendedName>
</protein>
<feature type="coiled-coil region" evidence="4">
    <location>
        <begin position="347"/>
        <end position="484"/>
    </location>
</feature>
<dbReference type="PANTHER" id="PTHR18898">
    <property type="entry name" value="NUCLEOPROTEIN TPR-RELATED"/>
    <property type="match status" value="1"/>
</dbReference>
<dbReference type="EMBL" id="JAWIZZ010000056">
    <property type="protein sequence ID" value="KAK5774114.1"/>
    <property type="molecule type" value="Genomic_DNA"/>
</dbReference>
<feature type="region of interest" description="Disordered" evidence="5">
    <location>
        <begin position="1057"/>
        <end position="1096"/>
    </location>
</feature>
<feature type="coiled-coil region" evidence="4">
    <location>
        <begin position="570"/>
        <end position="597"/>
    </location>
</feature>
<evidence type="ECO:0000256" key="1">
    <source>
        <dbReference type="ARBA" id="ARBA00004123"/>
    </source>
</evidence>
<evidence type="ECO:0000256" key="5">
    <source>
        <dbReference type="SAM" id="MobiDB-lite"/>
    </source>
</evidence>
<feature type="domain" description="NUA/TPR/MLP1-2-like" evidence="6">
    <location>
        <begin position="164"/>
        <end position="253"/>
    </location>
</feature>
<evidence type="ECO:0000256" key="2">
    <source>
        <dbReference type="ARBA" id="ARBA00023054"/>
    </source>
</evidence>
<keyword evidence="2 4" id="KW-0175">Coiled coil</keyword>
<dbReference type="PANTHER" id="PTHR18898:SF2">
    <property type="entry name" value="NUCLEOPROTEIN TPR"/>
    <property type="match status" value="1"/>
</dbReference>
<evidence type="ECO:0000313" key="7">
    <source>
        <dbReference type="EMBL" id="KAK5774114.1"/>
    </source>
</evidence>
<evidence type="ECO:0000259" key="6">
    <source>
        <dbReference type="Pfam" id="PF25785"/>
    </source>
</evidence>
<proteinExistence type="predicted"/>
<dbReference type="GO" id="GO:0006406">
    <property type="term" value="P:mRNA export from nucleus"/>
    <property type="evidence" value="ECO:0007669"/>
    <property type="project" value="TreeGrafter"/>
</dbReference>
<gene>
    <name evidence="7" type="ORF">RI543_004648</name>
</gene>
<comment type="caution">
    <text evidence="7">The sequence shown here is derived from an EMBL/GenBank/DDBJ whole genome shotgun (WGS) entry which is preliminary data.</text>
</comment>
<dbReference type="GO" id="GO:0005643">
    <property type="term" value="C:nuclear pore"/>
    <property type="evidence" value="ECO:0007669"/>
    <property type="project" value="TreeGrafter"/>
</dbReference>
<dbReference type="AlphaFoldDB" id="A0AAN7WGW6"/>
<feature type="coiled-coil region" evidence="4">
    <location>
        <begin position="229"/>
        <end position="284"/>
    </location>
</feature>
<accession>A0AAN7WGW6</accession>
<keyword evidence="3" id="KW-0539">Nucleus</keyword>
<evidence type="ECO:0000313" key="8">
    <source>
        <dbReference type="Proteomes" id="UP001306508"/>
    </source>
</evidence>
<dbReference type="Proteomes" id="UP001306508">
    <property type="component" value="Unassembled WGS sequence"/>
</dbReference>
<sequence>MKTDNLSIEGECLHTNNQQLIDQIRSLTDELYGKLKEIQELKYTITEQKVSFMNEMNKNNEIVNLLKERINHLQESGLMYDKKEGDILLHEKNSNIYDEPEYIKMNHELRLQVEELVEKLRNELPHVQNLETTNKNIEARLISNIDLLDSVSNENQTLVTENMRLSQKFQSASQMIKELVSQKRDLCQQIQTLLYTDKKDSSNYESNNNVEYSNSQDVISSQLVSFTNIEELQQQNLRLITAMRNLTEKFENNSEENSKDDGEKKKLKSEIYNLRNKIQVLLTENDSFKLLMDGNKLITQHRENEYKMKELNDQLILQENNYKQRIADITETLNEKEITLSKNNNKLNYLLKEKEILSNELKELKKINEQLREEHRHMKDLCNGFEDDLVGLRSDLLSYKTQCQQNSNTVDCLDDEVTRLQKDKELLEKEIRLYQQEKHDFEVKLLSIRKESPSNESVIIERLKKKLEEKEKIFVEKLQEYKNLYCQKEKNWETTIEILNKQIIWLQAQTPLQSIPLSDQDMKTTPKNEIEDIYTEDIGQVSDSLDFNEKVNSEDNGLNKEIGHDANITIIKLQQEKNLYENKITALNLEVSLLKSQLELYCKEENLSVIKKSNDVDQLTDDKFINIMSELKELDLMKNTIKSLKEELDQITGEKAELETENQRLNQTNQSSTSELQKYKSELLVATKNVALHKEESNRWKNMAEQLKNSEQIQTLSDELAKYKAELEAKTKENIELEDKFNRLKRQAHEKLNASKVASAQLSSEVDELTTKQAELQLIIARYKEMEIEYNGKQHEFTELQTQLNETTERLKISELKLQENHRAYTNLEQKLKDMQQEYEHKEKEAIEKVTAELKSKYENATNENNISSVNLKKMRDEWERETQVRIEQAKEGLKKHIRLPTEEKIKKIIEKRKSQLENEFDQRVEEKARVLKLSDELKKPVEDIVKELEQKIKERIEEDFNSNLKKKAFEEGKHQASMRTTLLERKISKLEAQLEGKQPPDNKVSLGSQQRKSISGLSKIDINKPFQLASPKLDLASKSLSTLSAVGSPFEFKTPMNMLLDSEQPVESSDDTESKKKPLEDKLDDLPLKKLKPLE</sequence>
<feature type="compositionally biased region" description="Basic and acidic residues" evidence="5">
    <location>
        <begin position="1073"/>
        <end position="1096"/>
    </location>
</feature>
<dbReference type="GO" id="GO:0017056">
    <property type="term" value="F:structural constituent of nuclear pore"/>
    <property type="evidence" value="ECO:0007669"/>
    <property type="project" value="TreeGrafter"/>
</dbReference>
<feature type="coiled-coil region" evidence="4">
    <location>
        <begin position="783"/>
        <end position="878"/>
    </location>
</feature>
<dbReference type="Pfam" id="PF25785">
    <property type="entry name" value="TPR"/>
    <property type="match status" value="1"/>
</dbReference>
<dbReference type="InterPro" id="IPR057974">
    <property type="entry name" value="NUA/TPR/MLP1-2-like_dom"/>
</dbReference>
<name>A0AAN7WGW6_9SACH</name>
<reference evidence="8" key="1">
    <citation type="submission" date="2023-07" db="EMBL/GenBank/DDBJ databases">
        <title>A draft genome of Kazachstania heterogenica Y-27499.</title>
        <authorList>
            <person name="Donic C."/>
            <person name="Kralova J.S."/>
            <person name="Fidel L."/>
            <person name="Ben-Dor S."/>
            <person name="Jung S."/>
        </authorList>
    </citation>
    <scope>NUCLEOTIDE SEQUENCE [LARGE SCALE GENOMIC DNA]</scope>
    <source>
        <strain evidence="8">Y27499</strain>
    </source>
</reference>
<keyword evidence="8" id="KW-1185">Reference proteome</keyword>
<organism evidence="7 8">
    <name type="scientific">Arxiozyma heterogenica</name>
    <dbReference type="NCBI Taxonomy" id="278026"/>
    <lineage>
        <taxon>Eukaryota</taxon>
        <taxon>Fungi</taxon>
        <taxon>Dikarya</taxon>
        <taxon>Ascomycota</taxon>
        <taxon>Saccharomycotina</taxon>
        <taxon>Saccharomycetes</taxon>
        <taxon>Saccharomycetales</taxon>
        <taxon>Saccharomycetaceae</taxon>
        <taxon>Arxiozyma</taxon>
    </lineage>
</organism>